<dbReference type="EMBL" id="LNIX01000001">
    <property type="protein sequence ID" value="OXA63284.1"/>
    <property type="molecule type" value="Genomic_DNA"/>
</dbReference>
<feature type="signal peptide" evidence="1">
    <location>
        <begin position="1"/>
        <end position="22"/>
    </location>
</feature>
<evidence type="ECO:0000313" key="2">
    <source>
        <dbReference type="EMBL" id="OXA63284.1"/>
    </source>
</evidence>
<feature type="chain" id="PRO_5013166747" evidence="1">
    <location>
        <begin position="23"/>
        <end position="300"/>
    </location>
</feature>
<dbReference type="Gene3D" id="3.15.10.30">
    <property type="entry name" value="Haemolymph juvenile hormone binding protein"/>
    <property type="match status" value="1"/>
</dbReference>
<comment type="caution">
    <text evidence="2">The sequence shown here is derived from an EMBL/GenBank/DDBJ whole genome shotgun (WGS) entry which is preliminary data.</text>
</comment>
<organism evidence="2 3">
    <name type="scientific">Folsomia candida</name>
    <name type="common">Springtail</name>
    <dbReference type="NCBI Taxonomy" id="158441"/>
    <lineage>
        <taxon>Eukaryota</taxon>
        <taxon>Metazoa</taxon>
        <taxon>Ecdysozoa</taxon>
        <taxon>Arthropoda</taxon>
        <taxon>Hexapoda</taxon>
        <taxon>Collembola</taxon>
        <taxon>Entomobryomorpha</taxon>
        <taxon>Isotomoidea</taxon>
        <taxon>Isotomidae</taxon>
        <taxon>Proisotominae</taxon>
        <taxon>Folsomia</taxon>
    </lineage>
</organism>
<gene>
    <name evidence="2" type="ORF">Fcan01_00647</name>
</gene>
<dbReference type="InterPro" id="IPR038606">
    <property type="entry name" value="To_sf"/>
</dbReference>
<sequence>MAFSRNLGVVLALAAICTLVFAEKDFNNANLVTFLNNSARYFRDELIDTPIEFDEATEVTINNADYILSGTISQVRYPGISAMRANYIDGDLTYNKIHLEAEFPSGIYFGNFDLRGHALRNQSSFGGSGNFSISPSFSPNMWFSHSVRFDVVDNFIKVRDPYAYLSDTSLITANFSGLFNGTENISEALKAKIITDLGNSLRDSFRRQVELFLRAKLTAHFQTDFDQVSLPDILAGVTLPPRTTTVGCVYSLSDALSQWGHELVLREGNETVISSNVVGVEYGQVIMEIVTKKTVVISTV</sequence>
<name>A0A226F1I6_FOLCA</name>
<evidence type="ECO:0000313" key="3">
    <source>
        <dbReference type="Proteomes" id="UP000198287"/>
    </source>
</evidence>
<keyword evidence="3" id="KW-1185">Reference proteome</keyword>
<proteinExistence type="predicted"/>
<reference evidence="2 3" key="1">
    <citation type="submission" date="2015-12" db="EMBL/GenBank/DDBJ databases">
        <title>The genome of Folsomia candida.</title>
        <authorList>
            <person name="Faddeeva A."/>
            <person name="Derks M.F."/>
            <person name="Anvar Y."/>
            <person name="Smit S."/>
            <person name="Van Straalen N."/>
            <person name="Roelofs D."/>
        </authorList>
    </citation>
    <scope>NUCLEOTIDE SEQUENCE [LARGE SCALE GENOMIC DNA]</scope>
    <source>
        <strain evidence="2 3">VU population</strain>
        <tissue evidence="2">Whole body</tissue>
    </source>
</reference>
<dbReference type="AlphaFoldDB" id="A0A226F1I6"/>
<evidence type="ECO:0000256" key="1">
    <source>
        <dbReference type="SAM" id="SignalP"/>
    </source>
</evidence>
<protein>
    <submittedName>
        <fullName evidence="2">Uncharacterized protein</fullName>
    </submittedName>
</protein>
<keyword evidence="1" id="KW-0732">Signal</keyword>
<dbReference type="Proteomes" id="UP000198287">
    <property type="component" value="Unassembled WGS sequence"/>
</dbReference>
<accession>A0A226F1I6</accession>